<feature type="transmembrane region" description="Helical" evidence="6">
    <location>
        <begin position="181"/>
        <end position="199"/>
    </location>
</feature>
<feature type="transmembrane region" description="Helical" evidence="6">
    <location>
        <begin position="334"/>
        <end position="363"/>
    </location>
</feature>
<evidence type="ECO:0000313" key="8">
    <source>
        <dbReference type="Proteomes" id="UP000028701"/>
    </source>
</evidence>
<feature type="transmembrane region" description="Helical" evidence="6">
    <location>
        <begin position="263"/>
        <end position="283"/>
    </location>
</feature>
<evidence type="ECO:0008006" key="9">
    <source>
        <dbReference type="Google" id="ProtNLM"/>
    </source>
</evidence>
<dbReference type="eggNOG" id="COG0628">
    <property type="taxonomic scope" value="Bacteria"/>
</dbReference>
<comment type="caution">
    <text evidence="7">The sequence shown here is derived from an EMBL/GenBank/DDBJ whole genome shotgun (WGS) entry which is preliminary data.</text>
</comment>
<keyword evidence="3 6" id="KW-0812">Transmembrane</keyword>
<protein>
    <recommendedName>
        <fullName evidence="9">Transporter</fullName>
    </recommendedName>
</protein>
<dbReference type="Pfam" id="PF01594">
    <property type="entry name" value="AI-2E_transport"/>
    <property type="match status" value="1"/>
</dbReference>
<keyword evidence="5 6" id="KW-0472">Membrane</keyword>
<dbReference type="PANTHER" id="PTHR21716">
    <property type="entry name" value="TRANSMEMBRANE PROTEIN"/>
    <property type="match status" value="1"/>
</dbReference>
<sequence length="397" mass="42473">MSKIDTPRKPLEPRWFGPAAHGRTALVPSISAARWLLVLIVAAGIYFFYGFLVPVLAALVIGFASWPVYRELLRRVGGNTSVGATIALLLIITFLIVPIFIAASYTASEIREWFGWAVEVNKVGAPVPAWIAALPGVGVWMSEQWVRYVGTPGAIGEVIQLVSGANIGNIYRAIVAAGNGAFHLILTLLFMLIALFFVYRNGVSFAAQIDLIGERILPTRWERISRVVPATISSTVTGMTLIAIGEGIILGVAYWIAGVPSPVTLGVLTGVMALIPGGAPLSFTLVSVYLMASGSLTAGIALLAWGSIELFIVDKTIRPRLVGGPIKLPFLPTFFGLVGGVKTMGFLGLFIGPVLMALLVAVWREWVREVELAAIEEEIIPPGPDIDHAPPLRKTAS</sequence>
<dbReference type="OrthoDB" id="106838at2"/>
<organism evidence="7 8">
    <name type="scientific">Agrobacterium rubi TR3 = NBRC 13261</name>
    <dbReference type="NCBI Taxonomy" id="1368415"/>
    <lineage>
        <taxon>Bacteria</taxon>
        <taxon>Pseudomonadati</taxon>
        <taxon>Pseudomonadota</taxon>
        <taxon>Alphaproteobacteria</taxon>
        <taxon>Hyphomicrobiales</taxon>
        <taxon>Rhizobiaceae</taxon>
        <taxon>Rhizobium/Agrobacterium group</taxon>
        <taxon>Agrobacterium</taxon>
    </lineage>
</organism>
<dbReference type="EMBL" id="BBJU01000006">
    <property type="protein sequence ID" value="GAK69470.1"/>
    <property type="molecule type" value="Genomic_DNA"/>
</dbReference>
<gene>
    <name evidence="7" type="ORF">RRU01S_06_00780</name>
</gene>
<dbReference type="RefSeq" id="WP_045229067.1">
    <property type="nucleotide sequence ID" value="NZ_BBJU01000006.1"/>
</dbReference>
<proteinExistence type="inferred from homology"/>
<name>A0A081CS24_9HYPH</name>
<dbReference type="Proteomes" id="UP000028701">
    <property type="component" value="Unassembled WGS sequence"/>
</dbReference>
<feature type="transmembrane region" description="Helical" evidence="6">
    <location>
        <begin position="84"/>
        <end position="105"/>
    </location>
</feature>
<comment type="subcellular location">
    <subcellularLocation>
        <location evidence="1">Membrane</location>
        <topology evidence="1">Multi-pass membrane protein</topology>
    </subcellularLocation>
</comment>
<feature type="transmembrane region" description="Helical" evidence="6">
    <location>
        <begin position="35"/>
        <end position="64"/>
    </location>
</feature>
<evidence type="ECO:0000256" key="3">
    <source>
        <dbReference type="ARBA" id="ARBA00022692"/>
    </source>
</evidence>
<dbReference type="PANTHER" id="PTHR21716:SF61">
    <property type="entry name" value="BLR8064 PROTEIN"/>
    <property type="match status" value="1"/>
</dbReference>
<evidence type="ECO:0000313" key="7">
    <source>
        <dbReference type="EMBL" id="GAK69470.1"/>
    </source>
</evidence>
<evidence type="ECO:0000256" key="4">
    <source>
        <dbReference type="ARBA" id="ARBA00022989"/>
    </source>
</evidence>
<dbReference type="GO" id="GO:0016020">
    <property type="term" value="C:membrane"/>
    <property type="evidence" value="ECO:0007669"/>
    <property type="project" value="UniProtKB-SubCell"/>
</dbReference>
<reference evidence="7 8" key="1">
    <citation type="submission" date="2014-08" db="EMBL/GenBank/DDBJ databases">
        <title>Whole genome shotgun sequence of Rhizobium rubi NBRC 13261.</title>
        <authorList>
            <person name="Katano-Makiyama Y."/>
            <person name="Hosoyama A."/>
            <person name="Hashimoto M."/>
            <person name="Hosoyama Y."/>
            <person name="Noguchi M."/>
            <person name="Tsuchikane K."/>
            <person name="Uohara A."/>
            <person name="Ohji S."/>
            <person name="Ichikawa N."/>
            <person name="Kimura A."/>
            <person name="Yamazoe A."/>
            <person name="Fujita N."/>
        </authorList>
    </citation>
    <scope>NUCLEOTIDE SEQUENCE [LARGE SCALE GENOMIC DNA]</scope>
    <source>
        <strain evidence="7 8">NBRC 13261</strain>
    </source>
</reference>
<feature type="transmembrane region" description="Helical" evidence="6">
    <location>
        <begin position="289"/>
        <end position="313"/>
    </location>
</feature>
<evidence type="ECO:0000256" key="2">
    <source>
        <dbReference type="ARBA" id="ARBA00009773"/>
    </source>
</evidence>
<comment type="similarity">
    <text evidence="2">Belongs to the autoinducer-2 exporter (AI-2E) (TC 2.A.86) family.</text>
</comment>
<dbReference type="InterPro" id="IPR002549">
    <property type="entry name" value="AI-2E-like"/>
</dbReference>
<feature type="transmembrane region" description="Helical" evidence="6">
    <location>
        <begin position="236"/>
        <end position="256"/>
    </location>
</feature>
<accession>A0A081CS24</accession>
<evidence type="ECO:0000256" key="1">
    <source>
        <dbReference type="ARBA" id="ARBA00004141"/>
    </source>
</evidence>
<evidence type="ECO:0000256" key="6">
    <source>
        <dbReference type="SAM" id="Phobius"/>
    </source>
</evidence>
<evidence type="ECO:0000256" key="5">
    <source>
        <dbReference type="ARBA" id="ARBA00023136"/>
    </source>
</evidence>
<dbReference type="AlphaFoldDB" id="A0A081CS24"/>
<keyword evidence="4 6" id="KW-1133">Transmembrane helix</keyword>